<evidence type="ECO:0000256" key="2">
    <source>
        <dbReference type="ARBA" id="ARBA00022525"/>
    </source>
</evidence>
<dbReference type="GO" id="GO:0005576">
    <property type="term" value="C:extracellular region"/>
    <property type="evidence" value="ECO:0007669"/>
    <property type="project" value="UniProtKB-SubCell"/>
</dbReference>
<dbReference type="Proteomes" id="UP000007303">
    <property type="component" value="Unassembled WGS sequence"/>
</dbReference>
<proteinExistence type="predicted"/>
<dbReference type="GeneTree" id="ENSGT00940000163520"/>
<dbReference type="Ensembl" id="ENSTNIT00000006427.1">
    <property type="protein sequence ID" value="ENSTNIP00000006278.1"/>
    <property type="gene ID" value="ENSTNIG00000003681.1"/>
</dbReference>
<dbReference type="InterPro" id="IPR008983">
    <property type="entry name" value="Tumour_necrosis_fac-like_dom"/>
</dbReference>
<dbReference type="SUPFAM" id="SSF49842">
    <property type="entry name" value="TNF-like"/>
    <property type="match status" value="1"/>
</dbReference>
<feature type="domain" description="C1q" evidence="4">
    <location>
        <begin position="1"/>
        <end position="134"/>
    </location>
</feature>
<dbReference type="PANTHER" id="PTHR22923:SF102">
    <property type="entry name" value="CEREBELLIN 13-RELATED"/>
    <property type="match status" value="1"/>
</dbReference>
<dbReference type="InterPro" id="IPR050822">
    <property type="entry name" value="Cerebellin_Synaptic_Org"/>
</dbReference>
<evidence type="ECO:0000256" key="1">
    <source>
        <dbReference type="ARBA" id="ARBA00004613"/>
    </source>
</evidence>
<keyword evidence="3" id="KW-0732">Signal</keyword>
<dbReference type="PRINTS" id="PR00007">
    <property type="entry name" value="COMPLEMNTC1Q"/>
</dbReference>
<dbReference type="Pfam" id="PF00386">
    <property type="entry name" value="C1q"/>
    <property type="match status" value="1"/>
</dbReference>
<dbReference type="AlphaFoldDB" id="H3CDF5"/>
<evidence type="ECO:0000313" key="5">
    <source>
        <dbReference type="Ensembl" id="ENSTNIP00000006278.1"/>
    </source>
</evidence>
<dbReference type="Gene3D" id="2.60.120.40">
    <property type="match status" value="1"/>
</dbReference>
<dbReference type="PROSITE" id="PS50871">
    <property type="entry name" value="C1Q"/>
    <property type="match status" value="1"/>
</dbReference>
<comment type="subcellular location">
    <subcellularLocation>
        <location evidence="1">Secreted</location>
    </subcellularLocation>
</comment>
<evidence type="ECO:0000313" key="6">
    <source>
        <dbReference type="Proteomes" id="UP000007303"/>
    </source>
</evidence>
<reference evidence="5" key="2">
    <citation type="submission" date="2025-08" db="UniProtKB">
        <authorList>
            <consortium name="Ensembl"/>
        </authorList>
    </citation>
    <scope>IDENTIFICATION</scope>
</reference>
<keyword evidence="2" id="KW-0964">Secreted</keyword>
<sequence>MSAICFTAVLDMGGNFGPFSEPRTVIFKKILTNNENGYNQQTGIFTAPEPGFYCFSFSYHARQTQPSGLNLMKNNEVILKSFSERKMEGSFVDNASSTACLQLNSGDTVYVSLPASYHVQGTGDCTSFSGFLVK</sequence>
<accession>H3CDF5</accession>
<reference evidence="6" key="1">
    <citation type="journal article" date="2004" name="Nature">
        <title>Genome duplication in the teleost fish Tetraodon nigroviridis reveals the early vertebrate proto-karyotype.</title>
        <authorList>
            <person name="Jaillon O."/>
            <person name="Aury J.-M."/>
            <person name="Brunet F."/>
            <person name="Petit J.-L."/>
            <person name="Stange-Thomann N."/>
            <person name="Mauceli E."/>
            <person name="Bouneau L."/>
            <person name="Fischer C."/>
            <person name="Ozouf-Costaz C."/>
            <person name="Bernot A."/>
            <person name="Nicaud S."/>
            <person name="Jaffe D."/>
            <person name="Fisher S."/>
            <person name="Lutfalla G."/>
            <person name="Dossat C."/>
            <person name="Segurens B."/>
            <person name="Dasilva C."/>
            <person name="Salanoubat M."/>
            <person name="Levy M."/>
            <person name="Boudet N."/>
            <person name="Castellano S."/>
            <person name="Anthouard V."/>
            <person name="Jubin C."/>
            <person name="Castelli V."/>
            <person name="Katinka M."/>
            <person name="Vacherie B."/>
            <person name="Biemont C."/>
            <person name="Skalli Z."/>
            <person name="Cattolico L."/>
            <person name="Poulain J."/>
            <person name="De Berardinis V."/>
            <person name="Cruaud C."/>
            <person name="Duprat S."/>
            <person name="Brottier P."/>
            <person name="Coutanceau J.-P."/>
            <person name="Gouzy J."/>
            <person name="Parra G."/>
            <person name="Lardier G."/>
            <person name="Chapple C."/>
            <person name="McKernan K.J."/>
            <person name="McEwan P."/>
            <person name="Bosak S."/>
            <person name="Kellis M."/>
            <person name="Volff J.-N."/>
            <person name="Guigo R."/>
            <person name="Zody M.C."/>
            <person name="Mesirov J."/>
            <person name="Lindblad-Toh K."/>
            <person name="Birren B."/>
            <person name="Nusbaum C."/>
            <person name="Kahn D."/>
            <person name="Robinson-Rechavi M."/>
            <person name="Laudet V."/>
            <person name="Schachter V."/>
            <person name="Quetier F."/>
            <person name="Saurin W."/>
            <person name="Scarpelli C."/>
            <person name="Wincker P."/>
            <person name="Lander E.S."/>
            <person name="Weissenbach J."/>
            <person name="Roest Crollius H."/>
        </authorList>
    </citation>
    <scope>NUCLEOTIDE SEQUENCE [LARGE SCALE GENOMIC DNA]</scope>
</reference>
<keyword evidence="6" id="KW-1185">Reference proteome</keyword>
<dbReference type="InParanoid" id="H3CDF5"/>
<reference evidence="5" key="3">
    <citation type="submission" date="2025-09" db="UniProtKB">
        <authorList>
            <consortium name="Ensembl"/>
        </authorList>
    </citation>
    <scope>IDENTIFICATION</scope>
</reference>
<name>H3CDF5_TETNG</name>
<dbReference type="HOGENOM" id="CLU_001074_8_1_1"/>
<dbReference type="SMART" id="SM00110">
    <property type="entry name" value="C1Q"/>
    <property type="match status" value="1"/>
</dbReference>
<protein>
    <recommendedName>
        <fullName evidence="4">C1q domain-containing protein</fullName>
    </recommendedName>
</protein>
<dbReference type="InterPro" id="IPR001073">
    <property type="entry name" value="C1q_dom"/>
</dbReference>
<evidence type="ECO:0000259" key="4">
    <source>
        <dbReference type="PROSITE" id="PS50871"/>
    </source>
</evidence>
<dbReference type="PANTHER" id="PTHR22923">
    <property type="entry name" value="CEREBELLIN-RELATED"/>
    <property type="match status" value="1"/>
</dbReference>
<dbReference type="OMA" id="TAGINAH"/>
<organism evidence="5 6">
    <name type="scientific">Tetraodon nigroviridis</name>
    <name type="common">Spotted green pufferfish</name>
    <name type="synonym">Chelonodon nigroviridis</name>
    <dbReference type="NCBI Taxonomy" id="99883"/>
    <lineage>
        <taxon>Eukaryota</taxon>
        <taxon>Metazoa</taxon>
        <taxon>Chordata</taxon>
        <taxon>Craniata</taxon>
        <taxon>Vertebrata</taxon>
        <taxon>Euteleostomi</taxon>
        <taxon>Actinopterygii</taxon>
        <taxon>Neopterygii</taxon>
        <taxon>Teleostei</taxon>
        <taxon>Neoteleostei</taxon>
        <taxon>Acanthomorphata</taxon>
        <taxon>Eupercaria</taxon>
        <taxon>Tetraodontiformes</taxon>
        <taxon>Tetradontoidea</taxon>
        <taxon>Tetraodontidae</taxon>
        <taxon>Tetraodon</taxon>
    </lineage>
</organism>
<evidence type="ECO:0000256" key="3">
    <source>
        <dbReference type="ARBA" id="ARBA00022729"/>
    </source>
</evidence>